<reference evidence="2 3" key="1">
    <citation type="submission" date="2016-10" db="EMBL/GenBank/DDBJ databases">
        <authorList>
            <person name="de Groot N.N."/>
        </authorList>
    </citation>
    <scope>NUCLEOTIDE SEQUENCE [LARGE SCALE GENOMIC DNA]</scope>
    <source>
        <strain evidence="2 3">CGMCC 1.3430</strain>
    </source>
</reference>
<keyword evidence="1" id="KW-0812">Transmembrane</keyword>
<accession>A0A1H3X0Q4</accession>
<dbReference type="EMBL" id="FNRM01000001">
    <property type="protein sequence ID" value="SDZ92823.1"/>
    <property type="molecule type" value="Genomic_DNA"/>
</dbReference>
<keyword evidence="3" id="KW-1185">Reference proteome</keyword>
<evidence type="ECO:0000313" key="2">
    <source>
        <dbReference type="EMBL" id="SDZ92823.1"/>
    </source>
</evidence>
<dbReference type="RefSeq" id="WP_091337787.1">
    <property type="nucleotide sequence ID" value="NZ_FNRM01000001.1"/>
</dbReference>
<gene>
    <name evidence="2" type="ORF">SAMN04488051_10147</name>
</gene>
<dbReference type="STRING" id="152573.SAMN04488051_10147"/>
<feature type="transmembrane region" description="Helical" evidence="1">
    <location>
        <begin position="51"/>
        <end position="71"/>
    </location>
</feature>
<evidence type="ECO:0000256" key="1">
    <source>
        <dbReference type="SAM" id="Phobius"/>
    </source>
</evidence>
<evidence type="ECO:0000313" key="3">
    <source>
        <dbReference type="Proteomes" id="UP000198773"/>
    </source>
</evidence>
<sequence>MQIVFTKKLGLWCLSNGIIVASALLATWLAFLDYLGILGASTRRYGDPALWMMFLTGVALLGLVLLIFWLVRYPKTISLDVAQNTLMLGNVSKSLPDTVSFHITSHSYDNLKWFGLRCKVGKVTVLKLPVGFEANTNYPELLSYLEQRNRPFELQHAHWFTNQQQRDEDKALNERGKAFLKSKDDKNNDV</sequence>
<proteinExistence type="predicted"/>
<organism evidence="2 3">
    <name type="scientific">Alkalimonas amylolytica</name>
    <dbReference type="NCBI Taxonomy" id="152573"/>
    <lineage>
        <taxon>Bacteria</taxon>
        <taxon>Pseudomonadati</taxon>
        <taxon>Pseudomonadota</taxon>
        <taxon>Gammaproteobacteria</taxon>
        <taxon>Alkalimonas</taxon>
    </lineage>
</organism>
<keyword evidence="1" id="KW-0472">Membrane</keyword>
<protein>
    <submittedName>
        <fullName evidence="2">Uncharacterized protein</fullName>
    </submittedName>
</protein>
<name>A0A1H3X0Q4_ALKAM</name>
<dbReference type="AlphaFoldDB" id="A0A1H3X0Q4"/>
<dbReference type="Proteomes" id="UP000198773">
    <property type="component" value="Unassembled WGS sequence"/>
</dbReference>
<keyword evidence="1" id="KW-1133">Transmembrane helix</keyword>
<feature type="transmembrane region" description="Helical" evidence="1">
    <location>
        <begin position="9"/>
        <end position="31"/>
    </location>
</feature>